<dbReference type="Pfam" id="PF22124">
    <property type="entry name" value="Glyco_hydro_95_cat"/>
    <property type="match status" value="1"/>
</dbReference>
<dbReference type="InterPro" id="IPR054363">
    <property type="entry name" value="GH95_cat"/>
</dbReference>
<dbReference type="GO" id="GO:0005975">
    <property type="term" value="P:carbohydrate metabolic process"/>
    <property type="evidence" value="ECO:0007669"/>
    <property type="project" value="InterPro"/>
</dbReference>
<protein>
    <submittedName>
        <fullName evidence="2">CAZy families GH95 protein</fullName>
    </submittedName>
</protein>
<name>A0A060BW13_9FIRM</name>
<feature type="domain" description="Glycosyl hydrolase family 95 catalytic" evidence="1">
    <location>
        <begin position="49"/>
        <end position="165"/>
    </location>
</feature>
<reference evidence="2" key="1">
    <citation type="journal article" date="2013" name="Environ. Microbiol.">
        <title>Seasonally variable intestinal metagenomes of the red palm weevil (Rhynchophorus ferrugineus).</title>
        <authorList>
            <person name="Jia S."/>
            <person name="Zhang X."/>
            <person name="Zhang G."/>
            <person name="Yin A."/>
            <person name="Zhang S."/>
            <person name="Li F."/>
            <person name="Wang L."/>
            <person name="Zhao D."/>
            <person name="Yun Q."/>
            <person name="Tala"/>
            <person name="Wang J."/>
            <person name="Sun G."/>
            <person name="Baabdullah M."/>
            <person name="Yu X."/>
            <person name="Hu S."/>
            <person name="Al-Mssallem I.S."/>
            <person name="Yu J."/>
        </authorList>
    </citation>
    <scope>NUCLEOTIDE SEQUENCE</scope>
</reference>
<dbReference type="Gene3D" id="1.50.10.10">
    <property type="match status" value="1"/>
</dbReference>
<dbReference type="InterPro" id="IPR008928">
    <property type="entry name" value="6-hairpin_glycosidase_sf"/>
</dbReference>
<dbReference type="GO" id="GO:0004560">
    <property type="term" value="F:alpha-L-fucosidase activity"/>
    <property type="evidence" value="ECO:0007669"/>
    <property type="project" value="TreeGrafter"/>
</dbReference>
<proteinExistence type="predicted"/>
<dbReference type="InterPro" id="IPR012341">
    <property type="entry name" value="6hp_glycosidase-like_sf"/>
</dbReference>
<dbReference type="AlphaFoldDB" id="A0A060BW13"/>
<evidence type="ECO:0000313" key="2">
    <source>
        <dbReference type="EMBL" id="AIA84691.1"/>
    </source>
</evidence>
<evidence type="ECO:0000259" key="1">
    <source>
        <dbReference type="Pfam" id="PF22124"/>
    </source>
</evidence>
<feature type="non-terminal residue" evidence="2">
    <location>
        <position position="1"/>
    </location>
</feature>
<feature type="non-terminal residue" evidence="2">
    <location>
        <position position="165"/>
    </location>
</feature>
<dbReference type="EMBL" id="KF117437">
    <property type="protein sequence ID" value="AIA84691.1"/>
    <property type="molecule type" value="Genomic_DNA"/>
</dbReference>
<dbReference type="SUPFAM" id="SSF48208">
    <property type="entry name" value="Six-hairpin glycosidases"/>
    <property type="match status" value="1"/>
</dbReference>
<dbReference type="PANTHER" id="PTHR31084">
    <property type="entry name" value="ALPHA-L-FUCOSIDASE 2"/>
    <property type="match status" value="1"/>
</dbReference>
<accession>A0A060BW13</accession>
<sequence length="165" mass="18878">ELLWPIGTSTPDIFDRMDLKLRYDPPLILFRRMSGSNVSAPAGATTGWSLFIFDFGRYLLISSSRPGCRLPANLQGLWNRDMTPPWGSKYTVNINTEMNYWPAESCGLSDCEEPLFRHLKRMAVHGRDTARVMYHCRGIVAHHNTDVWGDTAPQDIWMPATCWIM</sequence>
<dbReference type="PANTHER" id="PTHR31084:SF18">
    <property type="entry name" value="GLYCOSYL HYDROLASE FAMILY 95 N-TERMINAL DOMAIN-CONTAINING PROTEIN"/>
    <property type="match status" value="1"/>
</dbReference>
<organism evidence="2">
    <name type="scientific">uncultured Caldicellulosiruptor sp</name>
    <dbReference type="NCBI Taxonomy" id="569407"/>
    <lineage>
        <taxon>Bacteria</taxon>
        <taxon>Bacillati</taxon>
        <taxon>Bacillota</taxon>
        <taxon>Bacillota incertae sedis</taxon>
        <taxon>Caldicellulosiruptorales</taxon>
        <taxon>Caldicellulosiruptoraceae</taxon>
        <taxon>Caldicellulosiruptor</taxon>
        <taxon>environmental samples</taxon>
    </lineage>
</organism>